<name>A0A8H3DJM3_9AGAM</name>
<comment type="caution">
    <text evidence="1">The sequence shown here is derived from an EMBL/GenBank/DDBJ whole genome shotgun (WGS) entry which is preliminary data.</text>
</comment>
<gene>
    <name evidence="1" type="ORF">RDB_LOCUS128180</name>
</gene>
<proteinExistence type="predicted"/>
<protein>
    <submittedName>
        <fullName evidence="1">Uncharacterized protein</fullName>
    </submittedName>
</protein>
<dbReference type="AlphaFoldDB" id="A0A8H3DJM3"/>
<sequence>MKIQLRNLQVLKIFSTQRCQPTRQGSPHRLLRLLAPGSKPLQICFRGYHGPEAEAFVEFESFLARSRVARFYTQDGFPPMRLLLHHAPHLERVILDNFECYERAKIPPSWLDVGDLSSLPRLKSLDVINSILLEHQLRLMLECCPSGVTLYSSSVDCDNVKEDASITPEQLLEAFPTLKSVEDGFPSKDPTADWDILD</sequence>
<organism evidence="1 2">
    <name type="scientific">Rhizoctonia solani</name>
    <dbReference type="NCBI Taxonomy" id="456999"/>
    <lineage>
        <taxon>Eukaryota</taxon>
        <taxon>Fungi</taxon>
        <taxon>Dikarya</taxon>
        <taxon>Basidiomycota</taxon>
        <taxon>Agaricomycotina</taxon>
        <taxon>Agaricomycetes</taxon>
        <taxon>Cantharellales</taxon>
        <taxon>Ceratobasidiaceae</taxon>
        <taxon>Rhizoctonia</taxon>
    </lineage>
</organism>
<reference evidence="1" key="1">
    <citation type="submission" date="2021-01" db="EMBL/GenBank/DDBJ databases">
        <authorList>
            <person name="Kaushik A."/>
        </authorList>
    </citation>
    <scope>NUCLEOTIDE SEQUENCE</scope>
    <source>
        <strain evidence="1">Type strain: AG8-Rh-89/</strain>
    </source>
</reference>
<accession>A0A8H3DJM3</accession>
<dbReference type="EMBL" id="CAJMWZ010006924">
    <property type="protein sequence ID" value="CAE6529082.1"/>
    <property type="molecule type" value="Genomic_DNA"/>
</dbReference>
<dbReference type="Proteomes" id="UP000663850">
    <property type="component" value="Unassembled WGS sequence"/>
</dbReference>
<evidence type="ECO:0000313" key="2">
    <source>
        <dbReference type="Proteomes" id="UP000663850"/>
    </source>
</evidence>
<evidence type="ECO:0000313" key="1">
    <source>
        <dbReference type="EMBL" id="CAE6529082.1"/>
    </source>
</evidence>